<sequence length="181" mass="19546">MLQFVTGSRRKGLIALMMSLLLMVTILAGCSSSKPAVVSTNLSSLETPKDIKDMPKYLESLLPEEAKGNITIGSLSDGRRGVIAMFPLMKDPQMKAKAQQYARDFILATYRTDFPIGVAAITMSEPDGKTGLTVIVGAEGAKDLKQNPNMDTTSFLEWAKKSKADSDDPSKSVQITGDLLN</sequence>
<feature type="region of interest" description="Disordered" evidence="1">
    <location>
        <begin position="160"/>
        <end position="181"/>
    </location>
</feature>
<organism evidence="2 3">
    <name type="scientific">Heliobacterium chlorum</name>
    <dbReference type="NCBI Taxonomy" id="2698"/>
    <lineage>
        <taxon>Bacteria</taxon>
        <taxon>Bacillati</taxon>
        <taxon>Bacillota</taxon>
        <taxon>Clostridia</taxon>
        <taxon>Eubacteriales</taxon>
        <taxon>Heliobacteriaceae</taxon>
        <taxon>Heliobacterium</taxon>
    </lineage>
</organism>
<protein>
    <recommendedName>
        <fullName evidence="4">Lipoprotein</fullName>
    </recommendedName>
</protein>
<dbReference type="Proteomes" id="UP000617402">
    <property type="component" value="Unassembled WGS sequence"/>
</dbReference>
<accession>A0ABR7SZK4</accession>
<dbReference type="EMBL" id="JACVHF010000001">
    <property type="protein sequence ID" value="MBC9783054.1"/>
    <property type="molecule type" value="Genomic_DNA"/>
</dbReference>
<keyword evidence="3" id="KW-1185">Reference proteome</keyword>
<dbReference type="RefSeq" id="WP_188038236.1">
    <property type="nucleotide sequence ID" value="NZ_JACVHF010000001.1"/>
</dbReference>
<feature type="compositionally biased region" description="Basic and acidic residues" evidence="1">
    <location>
        <begin position="160"/>
        <end position="170"/>
    </location>
</feature>
<evidence type="ECO:0000313" key="3">
    <source>
        <dbReference type="Proteomes" id="UP000617402"/>
    </source>
</evidence>
<proteinExistence type="predicted"/>
<gene>
    <name evidence="2" type="ORF">H1S01_00860</name>
</gene>
<reference evidence="2 3" key="1">
    <citation type="submission" date="2020-07" db="EMBL/GenBank/DDBJ databases">
        <title>Draft whole-genome sequence of Heliobacterium chlorum DSM 3682, type strain.</title>
        <authorList>
            <person name="Kyndt J.A."/>
            <person name="Meyer T.E."/>
            <person name="Imhoff J.F."/>
        </authorList>
    </citation>
    <scope>NUCLEOTIDE SEQUENCE [LARGE SCALE GENOMIC DNA]</scope>
    <source>
        <strain evidence="2 3">DSM 3682</strain>
    </source>
</reference>
<comment type="caution">
    <text evidence="2">The sequence shown here is derived from an EMBL/GenBank/DDBJ whole genome shotgun (WGS) entry which is preliminary data.</text>
</comment>
<evidence type="ECO:0000256" key="1">
    <source>
        <dbReference type="SAM" id="MobiDB-lite"/>
    </source>
</evidence>
<evidence type="ECO:0008006" key="4">
    <source>
        <dbReference type="Google" id="ProtNLM"/>
    </source>
</evidence>
<evidence type="ECO:0000313" key="2">
    <source>
        <dbReference type="EMBL" id="MBC9783054.1"/>
    </source>
</evidence>
<name>A0ABR7SZK4_HELCL</name>